<feature type="transmembrane region" description="Helical" evidence="7">
    <location>
        <begin position="172"/>
        <end position="192"/>
    </location>
</feature>
<accession>A0A0R1HPT9</accession>
<keyword evidence="10" id="KW-1185">Reference proteome</keyword>
<feature type="transmembrane region" description="Helical" evidence="7">
    <location>
        <begin position="440"/>
        <end position="463"/>
    </location>
</feature>
<evidence type="ECO:0000256" key="1">
    <source>
        <dbReference type="ARBA" id="ARBA00004651"/>
    </source>
</evidence>
<evidence type="ECO:0000313" key="9">
    <source>
        <dbReference type="EMBL" id="KRK48837.1"/>
    </source>
</evidence>
<feature type="transmembrane region" description="Helical" evidence="7">
    <location>
        <begin position="339"/>
        <end position="358"/>
    </location>
</feature>
<dbReference type="PROSITE" id="PS50850">
    <property type="entry name" value="MFS"/>
    <property type="match status" value="1"/>
</dbReference>
<feature type="transmembrane region" description="Helical" evidence="7">
    <location>
        <begin position="364"/>
        <end position="385"/>
    </location>
</feature>
<comment type="caution">
    <text evidence="9">The sequence shown here is derived from an EMBL/GenBank/DDBJ whole genome shotgun (WGS) entry which is preliminary data.</text>
</comment>
<dbReference type="CDD" id="cd17503">
    <property type="entry name" value="MFS_LmrB_MDR_like"/>
    <property type="match status" value="1"/>
</dbReference>
<evidence type="ECO:0000256" key="5">
    <source>
        <dbReference type="ARBA" id="ARBA00022989"/>
    </source>
</evidence>
<keyword evidence="2" id="KW-0813">Transport</keyword>
<dbReference type="InterPro" id="IPR036259">
    <property type="entry name" value="MFS_trans_sf"/>
</dbReference>
<reference evidence="9 10" key="1">
    <citation type="journal article" date="2015" name="Genome Announc.">
        <title>Expanding the biotechnology potential of lactobacilli through comparative genomics of 213 strains and associated genera.</title>
        <authorList>
            <person name="Sun Z."/>
            <person name="Harris H.M."/>
            <person name="McCann A."/>
            <person name="Guo C."/>
            <person name="Argimon S."/>
            <person name="Zhang W."/>
            <person name="Yang X."/>
            <person name="Jeffery I.B."/>
            <person name="Cooney J.C."/>
            <person name="Kagawa T.F."/>
            <person name="Liu W."/>
            <person name="Song Y."/>
            <person name="Salvetti E."/>
            <person name="Wrobel A."/>
            <person name="Rasinkangas P."/>
            <person name="Parkhill J."/>
            <person name="Rea M.C."/>
            <person name="O'Sullivan O."/>
            <person name="Ritari J."/>
            <person name="Douillard F.P."/>
            <person name="Paul Ross R."/>
            <person name="Yang R."/>
            <person name="Briner A.E."/>
            <person name="Felis G.E."/>
            <person name="de Vos W.M."/>
            <person name="Barrangou R."/>
            <person name="Klaenhammer T.R."/>
            <person name="Caufield P.W."/>
            <person name="Cui Y."/>
            <person name="Zhang H."/>
            <person name="O'Toole P.W."/>
        </authorList>
    </citation>
    <scope>NUCLEOTIDE SEQUENCE [LARGE SCALE GENOMIC DNA]</scope>
    <source>
        <strain evidence="9 10">JCM 15530</strain>
    </source>
</reference>
<evidence type="ECO:0000256" key="4">
    <source>
        <dbReference type="ARBA" id="ARBA00022692"/>
    </source>
</evidence>
<gene>
    <name evidence="9" type="ORF">FC96_GL001158</name>
</gene>
<keyword evidence="4 7" id="KW-0812">Transmembrane</keyword>
<proteinExistence type="predicted"/>
<name>A0A0R1HPT9_9LACO</name>
<dbReference type="PRINTS" id="PR01036">
    <property type="entry name" value="TCRTETB"/>
</dbReference>
<organism evidence="9 10">
    <name type="scientific">Secundilactobacillus kimchicus JCM 15530</name>
    <dbReference type="NCBI Taxonomy" id="1302272"/>
    <lineage>
        <taxon>Bacteria</taxon>
        <taxon>Bacillati</taxon>
        <taxon>Bacillota</taxon>
        <taxon>Bacilli</taxon>
        <taxon>Lactobacillales</taxon>
        <taxon>Lactobacillaceae</taxon>
        <taxon>Secundilactobacillus</taxon>
    </lineage>
</organism>
<dbReference type="InterPro" id="IPR020846">
    <property type="entry name" value="MFS_dom"/>
</dbReference>
<comment type="subcellular location">
    <subcellularLocation>
        <location evidence="1">Cell membrane</location>
        <topology evidence="1">Multi-pass membrane protein</topology>
    </subcellularLocation>
</comment>
<evidence type="ECO:0000256" key="3">
    <source>
        <dbReference type="ARBA" id="ARBA00022475"/>
    </source>
</evidence>
<feature type="transmembrane region" description="Helical" evidence="7">
    <location>
        <begin position="12"/>
        <end position="31"/>
    </location>
</feature>
<dbReference type="RefSeq" id="WP_056942031.1">
    <property type="nucleotide sequence ID" value="NZ_AZCX01000002.1"/>
</dbReference>
<feature type="transmembrane region" description="Helical" evidence="7">
    <location>
        <begin position="204"/>
        <end position="226"/>
    </location>
</feature>
<protein>
    <recommendedName>
        <fullName evidence="8">Major facilitator superfamily (MFS) profile domain-containing protein</fullName>
    </recommendedName>
</protein>
<evidence type="ECO:0000256" key="2">
    <source>
        <dbReference type="ARBA" id="ARBA00022448"/>
    </source>
</evidence>
<dbReference type="InterPro" id="IPR004638">
    <property type="entry name" value="EmrB-like"/>
</dbReference>
<dbReference type="PANTHER" id="PTHR23501">
    <property type="entry name" value="MAJOR FACILITATOR SUPERFAMILY"/>
    <property type="match status" value="1"/>
</dbReference>
<sequence length="478" mass="51362">MNLNKTKLDPIPRPLIIIGWVLVLGAFAPMLDSTMVNIAVNQLSHEFNTNLSQVQWVVTNFILAMGAAVPFSGWFTDHFAANKVYRNAEIAFAVTSLAAGVSPNINFLIIARIFQGFAAGLILPLLFTMLVDSVGPDKMGRIMAIVGVPLTIGPMVGPIIGGLLVQYLSWRWIFYINLPIAILSIILLIQFVPPVEPKNPTKRLDWIGTILLVISSSSIVYGIVLAGNHGNFTNRTTLLSLTVGLISIIGYLLFAYRRGPLAVLPLTLFTHRNFSATMVATFLAGFVTSGPMLILPLFFQDVRGESVVMAAISLVPQSLGMLFSRGLVGRLIDSIGGRFVAVGGVIITTLSTTPFIFYDHSSPYWLIAVTMFIRGVGGAAVKSATQADAFVGIDRKDSAAASVASNLFQQLGSGFSSAILATVISAYVSSHTMTSTAQLVGAYQTGFLWATGLTLLIIIPSLFMTSRIHRQSTTATTN</sequence>
<evidence type="ECO:0000259" key="8">
    <source>
        <dbReference type="PROSITE" id="PS50850"/>
    </source>
</evidence>
<dbReference type="Proteomes" id="UP000050911">
    <property type="component" value="Unassembled WGS sequence"/>
</dbReference>
<dbReference type="InterPro" id="IPR011701">
    <property type="entry name" value="MFS"/>
</dbReference>
<keyword evidence="3" id="KW-1003">Cell membrane</keyword>
<feature type="transmembrane region" description="Helical" evidence="7">
    <location>
        <begin position="277"/>
        <end position="300"/>
    </location>
</feature>
<evidence type="ECO:0000256" key="7">
    <source>
        <dbReference type="SAM" id="Phobius"/>
    </source>
</evidence>
<dbReference type="Gene3D" id="1.20.1250.20">
    <property type="entry name" value="MFS general substrate transporter like domains"/>
    <property type="match status" value="1"/>
</dbReference>
<dbReference type="Pfam" id="PF07690">
    <property type="entry name" value="MFS_1"/>
    <property type="match status" value="1"/>
</dbReference>
<feature type="transmembrane region" description="Helical" evidence="7">
    <location>
        <begin position="51"/>
        <end position="72"/>
    </location>
</feature>
<dbReference type="PATRIC" id="fig|1302272.5.peg.1166"/>
<dbReference type="Gene3D" id="1.20.1720.10">
    <property type="entry name" value="Multidrug resistance protein D"/>
    <property type="match status" value="1"/>
</dbReference>
<keyword evidence="5 7" id="KW-1133">Transmembrane helix</keyword>
<dbReference type="GO" id="GO:0022857">
    <property type="term" value="F:transmembrane transporter activity"/>
    <property type="evidence" value="ECO:0007669"/>
    <property type="project" value="InterPro"/>
</dbReference>
<dbReference type="EMBL" id="AZCX01000002">
    <property type="protein sequence ID" value="KRK48837.1"/>
    <property type="molecule type" value="Genomic_DNA"/>
</dbReference>
<feature type="transmembrane region" description="Helical" evidence="7">
    <location>
        <begin position="238"/>
        <end position="256"/>
    </location>
</feature>
<feature type="transmembrane region" description="Helical" evidence="7">
    <location>
        <begin position="406"/>
        <end position="428"/>
    </location>
</feature>
<evidence type="ECO:0000256" key="6">
    <source>
        <dbReference type="ARBA" id="ARBA00023136"/>
    </source>
</evidence>
<dbReference type="NCBIfam" id="TIGR00711">
    <property type="entry name" value="efflux_EmrB"/>
    <property type="match status" value="1"/>
</dbReference>
<dbReference type="PANTHER" id="PTHR23501:SF1">
    <property type="entry name" value="TRANSPORT PROTEIN HSRA-RELATED"/>
    <property type="match status" value="1"/>
</dbReference>
<feature type="transmembrane region" description="Helical" evidence="7">
    <location>
        <begin position="107"/>
        <end position="130"/>
    </location>
</feature>
<keyword evidence="6 7" id="KW-0472">Membrane</keyword>
<evidence type="ECO:0000313" key="10">
    <source>
        <dbReference type="Proteomes" id="UP000050911"/>
    </source>
</evidence>
<dbReference type="AlphaFoldDB" id="A0A0R1HPT9"/>
<dbReference type="SUPFAM" id="SSF103473">
    <property type="entry name" value="MFS general substrate transporter"/>
    <property type="match status" value="1"/>
</dbReference>
<feature type="transmembrane region" description="Helical" evidence="7">
    <location>
        <begin position="142"/>
        <end position="166"/>
    </location>
</feature>
<feature type="domain" description="Major facilitator superfamily (MFS) profile" evidence="8">
    <location>
        <begin position="18"/>
        <end position="469"/>
    </location>
</feature>
<dbReference type="GO" id="GO:0005886">
    <property type="term" value="C:plasma membrane"/>
    <property type="evidence" value="ECO:0007669"/>
    <property type="project" value="UniProtKB-SubCell"/>
</dbReference>
<dbReference type="STRING" id="1302272.FC96_GL001158"/>